<dbReference type="InterPro" id="IPR032675">
    <property type="entry name" value="LRR_dom_sf"/>
</dbReference>
<organism evidence="1 2">
    <name type="scientific">Coffea canephora</name>
    <name type="common">Robusta coffee</name>
    <dbReference type="NCBI Taxonomy" id="49390"/>
    <lineage>
        <taxon>Eukaryota</taxon>
        <taxon>Viridiplantae</taxon>
        <taxon>Streptophyta</taxon>
        <taxon>Embryophyta</taxon>
        <taxon>Tracheophyta</taxon>
        <taxon>Spermatophyta</taxon>
        <taxon>Magnoliopsida</taxon>
        <taxon>eudicotyledons</taxon>
        <taxon>Gunneridae</taxon>
        <taxon>Pentapetalae</taxon>
        <taxon>asterids</taxon>
        <taxon>lamiids</taxon>
        <taxon>Gentianales</taxon>
        <taxon>Rubiaceae</taxon>
        <taxon>Ixoroideae</taxon>
        <taxon>Gardenieae complex</taxon>
        <taxon>Bertiereae - Coffeeae clade</taxon>
        <taxon>Coffeeae</taxon>
        <taxon>Coffea</taxon>
    </lineage>
</organism>
<dbReference type="SUPFAM" id="SSF52047">
    <property type="entry name" value="RNI-like"/>
    <property type="match status" value="1"/>
</dbReference>
<gene>
    <name evidence="1" type="ORF">GSCOC_T00012817001</name>
</gene>
<dbReference type="EMBL" id="HG742574">
    <property type="protein sequence ID" value="CDP21337.1"/>
    <property type="molecule type" value="Genomic_DNA"/>
</dbReference>
<dbReference type="STRING" id="49390.A0A068VL62"/>
<proteinExistence type="predicted"/>
<evidence type="ECO:0000313" key="2">
    <source>
        <dbReference type="Proteomes" id="UP000295252"/>
    </source>
</evidence>
<dbReference type="OrthoDB" id="550575at2759"/>
<sequence length="311" mass="34258">MFWPSNYFLENLLQCVCLLVSKRWLRLLCSSTVALALAFIGTPHAIPSLSSFLSHHPYLSSLSLTDSSSSSSSSFSHHLLQSLASSCPNLRHLRFLAELVSGFSLLSLSNSCPHLSSLPISLSRPLCFQWIAPLRPLKDLSVFITGSETELFSYNGFAPVLDAKLNLLSFPFLMLNSIYSLSLCGTQGVDYGLNFLWRNCKKLEKLKLKSCEFVGDNVSFSAFIKGLETLKEVEEVELRTSRTLADGVLLKLAGGSVSLSSLLVYDGSSKEGLLQFISHSRADVQKLDLRLPLDLDNDHLIAVAENFENGS</sequence>
<accession>A0A068VL62</accession>
<dbReference type="Gramene" id="CDP21337">
    <property type="protein sequence ID" value="CDP21337"/>
    <property type="gene ID" value="GSCOC_T00012817001"/>
</dbReference>
<dbReference type="Gene3D" id="3.80.10.10">
    <property type="entry name" value="Ribonuclease Inhibitor"/>
    <property type="match status" value="1"/>
</dbReference>
<dbReference type="AlphaFoldDB" id="A0A068VL62"/>
<protein>
    <submittedName>
        <fullName evidence="1">DH200=94 genomic scaffold, scaffold_3490</fullName>
    </submittedName>
</protein>
<dbReference type="Proteomes" id="UP000295252">
    <property type="component" value="Unassembled WGS sequence"/>
</dbReference>
<keyword evidence="2" id="KW-1185">Reference proteome</keyword>
<name>A0A068VL62_COFCA</name>
<dbReference type="FunCoup" id="A0A068VL62">
    <property type="interactions" value="113"/>
</dbReference>
<dbReference type="InParanoid" id="A0A068VL62"/>
<reference evidence="2" key="1">
    <citation type="journal article" date="2014" name="Science">
        <title>The coffee genome provides insight into the convergent evolution of caffeine biosynthesis.</title>
        <authorList>
            <person name="Denoeud F."/>
            <person name="Carretero-Paulet L."/>
            <person name="Dereeper A."/>
            <person name="Droc G."/>
            <person name="Guyot R."/>
            <person name="Pietrella M."/>
            <person name="Zheng C."/>
            <person name="Alberti A."/>
            <person name="Anthony F."/>
            <person name="Aprea G."/>
            <person name="Aury J.M."/>
            <person name="Bento P."/>
            <person name="Bernard M."/>
            <person name="Bocs S."/>
            <person name="Campa C."/>
            <person name="Cenci A."/>
            <person name="Combes M.C."/>
            <person name="Crouzillat D."/>
            <person name="Da Silva C."/>
            <person name="Daddiego L."/>
            <person name="De Bellis F."/>
            <person name="Dussert S."/>
            <person name="Garsmeur O."/>
            <person name="Gayraud T."/>
            <person name="Guignon V."/>
            <person name="Jahn K."/>
            <person name="Jamilloux V."/>
            <person name="Joet T."/>
            <person name="Labadie K."/>
            <person name="Lan T."/>
            <person name="Leclercq J."/>
            <person name="Lepelley M."/>
            <person name="Leroy T."/>
            <person name="Li L.T."/>
            <person name="Librado P."/>
            <person name="Lopez L."/>
            <person name="Munoz A."/>
            <person name="Noel B."/>
            <person name="Pallavicini A."/>
            <person name="Perrotta G."/>
            <person name="Poncet V."/>
            <person name="Pot D."/>
            <person name="Priyono X."/>
            <person name="Rigoreau M."/>
            <person name="Rouard M."/>
            <person name="Rozas J."/>
            <person name="Tranchant-Dubreuil C."/>
            <person name="VanBuren R."/>
            <person name="Zhang Q."/>
            <person name="Andrade A.C."/>
            <person name="Argout X."/>
            <person name="Bertrand B."/>
            <person name="de Kochko A."/>
            <person name="Graziosi G."/>
            <person name="Henry R.J."/>
            <person name="Jayarama X."/>
            <person name="Ming R."/>
            <person name="Nagai C."/>
            <person name="Rounsley S."/>
            <person name="Sankoff D."/>
            <person name="Giuliano G."/>
            <person name="Albert V.A."/>
            <person name="Wincker P."/>
            <person name="Lashermes P."/>
        </authorList>
    </citation>
    <scope>NUCLEOTIDE SEQUENCE [LARGE SCALE GENOMIC DNA]</scope>
    <source>
        <strain evidence="2">cv. DH200-94</strain>
    </source>
</reference>
<dbReference type="PhylomeDB" id="A0A068VL62"/>
<evidence type="ECO:0000313" key="1">
    <source>
        <dbReference type="EMBL" id="CDP21337.1"/>
    </source>
</evidence>
<dbReference type="OMA" id="CFQWIAP"/>